<evidence type="ECO:0000313" key="2">
    <source>
        <dbReference type="EMBL" id="MBH0780265.1"/>
    </source>
</evidence>
<dbReference type="RefSeq" id="WP_196152568.1">
    <property type="nucleotide sequence ID" value="NZ_JADMLG010000014.1"/>
</dbReference>
<protein>
    <submittedName>
        <fullName evidence="2">Antibiotic biosynthesis monooxygenase</fullName>
    </submittedName>
</protein>
<dbReference type="Proteomes" id="UP000655751">
    <property type="component" value="Unassembled WGS sequence"/>
</dbReference>
<keyword evidence="3" id="KW-1185">Reference proteome</keyword>
<name>A0A931IIE9_9NOCA</name>
<comment type="caution">
    <text evidence="2">The sequence shown here is derived from an EMBL/GenBank/DDBJ whole genome shotgun (WGS) entry which is preliminary data.</text>
</comment>
<dbReference type="GO" id="GO:0004497">
    <property type="term" value="F:monooxygenase activity"/>
    <property type="evidence" value="ECO:0007669"/>
    <property type="project" value="UniProtKB-KW"/>
</dbReference>
<dbReference type="InterPro" id="IPR011008">
    <property type="entry name" value="Dimeric_a/b-barrel"/>
</dbReference>
<keyword evidence="2" id="KW-0560">Oxidoreductase</keyword>
<dbReference type="PROSITE" id="PS51725">
    <property type="entry name" value="ABM"/>
    <property type="match status" value="1"/>
</dbReference>
<reference evidence="2" key="1">
    <citation type="submission" date="2020-11" db="EMBL/GenBank/DDBJ databases">
        <title>Nocardia NEAU-351.nov., a novel actinomycete isolated from the cow dung.</title>
        <authorList>
            <person name="Zhang X."/>
        </authorList>
    </citation>
    <scope>NUCLEOTIDE SEQUENCE</scope>
    <source>
        <strain evidence="2">NEAU-351</strain>
    </source>
</reference>
<dbReference type="InterPro" id="IPR007138">
    <property type="entry name" value="ABM_dom"/>
</dbReference>
<dbReference type="SUPFAM" id="SSF54909">
    <property type="entry name" value="Dimeric alpha+beta barrel"/>
    <property type="match status" value="1"/>
</dbReference>
<dbReference type="Pfam" id="PF03992">
    <property type="entry name" value="ABM"/>
    <property type="match status" value="1"/>
</dbReference>
<dbReference type="EMBL" id="JADMLG010000014">
    <property type="protein sequence ID" value="MBH0780265.1"/>
    <property type="molecule type" value="Genomic_DNA"/>
</dbReference>
<keyword evidence="2" id="KW-0503">Monooxygenase</keyword>
<gene>
    <name evidence="2" type="ORF">IT779_28740</name>
</gene>
<feature type="domain" description="ABM" evidence="1">
    <location>
        <begin position="2"/>
        <end position="92"/>
    </location>
</feature>
<sequence length="112" mass="12475">MIIEHVLLPVAPDRGAEFEAAFAAARPLIEATPGFRSLSLSRCVEAPGTYLLLVEWDRLEDHTEGFRGSARYARWSELLHHFYDPFPTVRHFEPVSQPEASPAVAASSPDTK</sequence>
<evidence type="ECO:0000313" key="3">
    <source>
        <dbReference type="Proteomes" id="UP000655751"/>
    </source>
</evidence>
<evidence type="ECO:0000259" key="1">
    <source>
        <dbReference type="PROSITE" id="PS51725"/>
    </source>
</evidence>
<accession>A0A931IIE9</accession>
<organism evidence="2 3">
    <name type="scientific">Nocardia bovistercoris</name>
    <dbReference type="NCBI Taxonomy" id="2785916"/>
    <lineage>
        <taxon>Bacteria</taxon>
        <taxon>Bacillati</taxon>
        <taxon>Actinomycetota</taxon>
        <taxon>Actinomycetes</taxon>
        <taxon>Mycobacteriales</taxon>
        <taxon>Nocardiaceae</taxon>
        <taxon>Nocardia</taxon>
    </lineage>
</organism>
<proteinExistence type="predicted"/>
<dbReference type="AlphaFoldDB" id="A0A931IIE9"/>
<dbReference type="Gene3D" id="3.30.70.100">
    <property type="match status" value="1"/>
</dbReference>